<evidence type="ECO:0000313" key="2">
    <source>
        <dbReference type="Proteomes" id="UP000298493"/>
    </source>
</evidence>
<name>A0A4Z1P6U7_9PEZI</name>
<keyword evidence="2" id="KW-1185">Reference proteome</keyword>
<comment type="caution">
    <text evidence="1">The sequence shown here is derived from an EMBL/GenBank/DDBJ whole genome shotgun (WGS) entry which is preliminary data.</text>
</comment>
<organism evidence="1 2">
    <name type="scientific">Venturia nashicola</name>
    <dbReference type="NCBI Taxonomy" id="86259"/>
    <lineage>
        <taxon>Eukaryota</taxon>
        <taxon>Fungi</taxon>
        <taxon>Dikarya</taxon>
        <taxon>Ascomycota</taxon>
        <taxon>Pezizomycotina</taxon>
        <taxon>Dothideomycetes</taxon>
        <taxon>Pleosporomycetidae</taxon>
        <taxon>Venturiales</taxon>
        <taxon>Venturiaceae</taxon>
        <taxon>Venturia</taxon>
    </lineage>
</organism>
<dbReference type="Proteomes" id="UP000298493">
    <property type="component" value="Unassembled WGS sequence"/>
</dbReference>
<gene>
    <name evidence="1" type="ORF">E6O75_ATG07690</name>
</gene>
<protein>
    <submittedName>
        <fullName evidence="1">Uncharacterized protein</fullName>
    </submittedName>
</protein>
<dbReference type="EMBL" id="SNSC02000011">
    <property type="protein sequence ID" value="TID20230.1"/>
    <property type="molecule type" value="Genomic_DNA"/>
</dbReference>
<evidence type="ECO:0000313" key="1">
    <source>
        <dbReference type="EMBL" id="TID20230.1"/>
    </source>
</evidence>
<sequence length="74" mass="8154">MEVFYDIVCGCLVAKPDTPELAKLSPESFPILNHHPLNDQSVTLQVHGSEEAGCKCSRNYLLRRSNPITDNGAI</sequence>
<reference evidence="1 2" key="1">
    <citation type="submission" date="2019-04" db="EMBL/GenBank/DDBJ databases">
        <title>High contiguity whole genome sequence and gene annotation resource for two Venturia nashicola isolates.</title>
        <authorList>
            <person name="Prokchorchik M."/>
            <person name="Won K."/>
            <person name="Lee Y."/>
            <person name="Choi E.D."/>
            <person name="Segonzac C."/>
            <person name="Sohn K.H."/>
        </authorList>
    </citation>
    <scope>NUCLEOTIDE SEQUENCE [LARGE SCALE GENOMIC DNA]</scope>
    <source>
        <strain evidence="1 2">PRI2</strain>
    </source>
</reference>
<proteinExistence type="predicted"/>
<accession>A0A4Z1P6U7</accession>
<dbReference type="AlphaFoldDB" id="A0A4Z1P6U7"/>